<feature type="transmembrane region" description="Helical" evidence="2">
    <location>
        <begin position="168"/>
        <end position="195"/>
    </location>
</feature>
<keyword evidence="2" id="KW-0812">Transmembrane</keyword>
<dbReference type="VEuPathDB" id="FungiDB:RhiirFUN_018510"/>
<organism evidence="3 4">
    <name type="scientific">Rhizophagus irregularis</name>
    <dbReference type="NCBI Taxonomy" id="588596"/>
    <lineage>
        <taxon>Eukaryota</taxon>
        <taxon>Fungi</taxon>
        <taxon>Fungi incertae sedis</taxon>
        <taxon>Mucoromycota</taxon>
        <taxon>Glomeromycotina</taxon>
        <taxon>Glomeromycetes</taxon>
        <taxon>Glomerales</taxon>
        <taxon>Glomeraceae</taxon>
        <taxon>Rhizophagus</taxon>
    </lineage>
</organism>
<comment type="caution">
    <text evidence="3">The sequence shown here is derived from an EMBL/GenBank/DDBJ whole genome shotgun (WGS) entry which is preliminary data.</text>
</comment>
<feature type="compositionally biased region" description="Basic and acidic residues" evidence="1">
    <location>
        <begin position="221"/>
        <end position="234"/>
    </location>
</feature>
<dbReference type="VEuPathDB" id="FungiDB:RhiirFUN_018508"/>
<accession>A0A2N1MKY5</accession>
<feature type="transmembrane region" description="Helical" evidence="2">
    <location>
        <begin position="82"/>
        <end position="103"/>
    </location>
</feature>
<evidence type="ECO:0000256" key="1">
    <source>
        <dbReference type="SAM" id="MobiDB-lite"/>
    </source>
</evidence>
<dbReference type="VEuPathDB" id="FungiDB:FUN_001056"/>
<reference evidence="3 4" key="2">
    <citation type="submission" date="2017-10" db="EMBL/GenBank/DDBJ databases">
        <title>Extensive intraspecific genome diversity in a model arbuscular mycorrhizal fungus.</title>
        <authorList>
            <person name="Chen E.C.H."/>
            <person name="Morin E."/>
            <person name="Baudet D."/>
            <person name="Noel J."/>
            <person name="Ndikumana S."/>
            <person name="Charron P."/>
            <person name="St-Onge C."/>
            <person name="Giorgi J."/>
            <person name="Grigoriev I.V."/>
            <person name="Roux C."/>
            <person name="Martin F.M."/>
            <person name="Corradi N."/>
        </authorList>
    </citation>
    <scope>NUCLEOTIDE SEQUENCE [LARGE SCALE GENOMIC DNA]</scope>
    <source>
        <strain evidence="3 4">C2</strain>
    </source>
</reference>
<dbReference type="EMBL" id="LLXL01001971">
    <property type="protein sequence ID" value="PKK62266.1"/>
    <property type="molecule type" value="Genomic_DNA"/>
</dbReference>
<feature type="transmembrane region" description="Helical" evidence="2">
    <location>
        <begin position="123"/>
        <end position="148"/>
    </location>
</feature>
<dbReference type="Proteomes" id="UP000233469">
    <property type="component" value="Unassembled WGS sequence"/>
</dbReference>
<reference evidence="3 4" key="1">
    <citation type="submission" date="2016-04" db="EMBL/GenBank/DDBJ databases">
        <title>Genome analyses suggest a sexual origin of heterokaryosis in a supposedly ancient asexual fungus.</title>
        <authorList>
            <person name="Ropars J."/>
            <person name="Sedzielewska K."/>
            <person name="Noel J."/>
            <person name="Charron P."/>
            <person name="Farinelli L."/>
            <person name="Marton T."/>
            <person name="Kruger M."/>
            <person name="Pelin A."/>
            <person name="Brachmann A."/>
            <person name="Corradi N."/>
        </authorList>
    </citation>
    <scope>NUCLEOTIDE SEQUENCE [LARGE SCALE GENOMIC DNA]</scope>
    <source>
        <strain evidence="3 4">C2</strain>
    </source>
</reference>
<sequence>MDLIPFLFRIIIFILSFLYMIPLNDAAPTKSSPYDSITEFHIVFVIPITFHSINILGTLYIFYRTYLRWKLDHRGIILSLRFPFYLAITDFLYSSASLINYSYSASNKSKFLNKEVITLPSPLCEIMGFSVVLFVSFNILLVGAISITTWLRVVQEYYFELGKYDYKIWFPIIQNFIIGVIVSSVICLGGIGNVIQYICNEGFRYQSSGNVYSDYKSETKSEADEAVDEQKSNDDSIITNNV</sequence>
<dbReference type="VEuPathDB" id="FungiDB:FUN_001058"/>
<keyword evidence="2" id="KW-1133">Transmembrane helix</keyword>
<proteinExistence type="predicted"/>
<feature type="region of interest" description="Disordered" evidence="1">
    <location>
        <begin position="221"/>
        <end position="242"/>
    </location>
</feature>
<feature type="transmembrane region" description="Helical" evidence="2">
    <location>
        <begin position="6"/>
        <end position="22"/>
    </location>
</feature>
<keyword evidence="2" id="KW-0472">Membrane</keyword>
<evidence type="ECO:0000256" key="2">
    <source>
        <dbReference type="SAM" id="Phobius"/>
    </source>
</evidence>
<evidence type="ECO:0000313" key="3">
    <source>
        <dbReference type="EMBL" id="PKK62266.1"/>
    </source>
</evidence>
<protein>
    <submittedName>
        <fullName evidence="3">Uncharacterized protein</fullName>
    </submittedName>
</protein>
<name>A0A2N1MKY5_9GLOM</name>
<dbReference type="VEuPathDB" id="FungiDB:RhiirA1_456130"/>
<feature type="transmembrane region" description="Helical" evidence="2">
    <location>
        <begin position="42"/>
        <end position="62"/>
    </location>
</feature>
<gene>
    <name evidence="3" type="ORF">RhiirC2_790622</name>
</gene>
<dbReference type="AlphaFoldDB" id="A0A2N1MKY5"/>
<evidence type="ECO:0000313" key="4">
    <source>
        <dbReference type="Proteomes" id="UP000233469"/>
    </source>
</evidence>